<gene>
    <name evidence="3" type="ORF">HNQ97_004080</name>
</gene>
<accession>A0ABR6CAP8</accession>
<feature type="region of interest" description="Disordered" evidence="1">
    <location>
        <begin position="28"/>
        <end position="48"/>
    </location>
</feature>
<proteinExistence type="predicted"/>
<dbReference type="RefSeq" id="WP_154385810.1">
    <property type="nucleotide sequence ID" value="NZ_JACJHY010000020.1"/>
</dbReference>
<protein>
    <submittedName>
        <fullName evidence="3">Conjugative transfer region protein TrbK</fullName>
    </submittedName>
</protein>
<dbReference type="InterPro" id="IPR027587">
    <property type="entry name" value="TrbK"/>
</dbReference>
<feature type="chain" id="PRO_5045163946" evidence="2">
    <location>
        <begin position="25"/>
        <end position="123"/>
    </location>
</feature>
<keyword evidence="2" id="KW-0732">Signal</keyword>
<reference evidence="3 4" key="1">
    <citation type="submission" date="2020-08" db="EMBL/GenBank/DDBJ databases">
        <title>Genomic Encyclopedia of Type Strains, Phase IV (KMG-IV): sequencing the most valuable type-strain genomes for metagenomic binning, comparative biology and taxonomic classification.</title>
        <authorList>
            <person name="Goeker M."/>
        </authorList>
    </citation>
    <scope>NUCLEOTIDE SEQUENCE [LARGE SCALE GENOMIC DNA]</scope>
    <source>
        <strain evidence="3 4">DSM 17455</strain>
    </source>
</reference>
<keyword evidence="4" id="KW-1185">Reference proteome</keyword>
<dbReference type="EMBL" id="JACJHZ010000020">
    <property type="protein sequence ID" value="MBA9022070.1"/>
    <property type="molecule type" value="Genomic_DNA"/>
</dbReference>
<feature type="compositionally biased region" description="Polar residues" evidence="1">
    <location>
        <begin position="29"/>
        <end position="38"/>
    </location>
</feature>
<evidence type="ECO:0000313" key="3">
    <source>
        <dbReference type="EMBL" id="MBA9022070.1"/>
    </source>
</evidence>
<evidence type="ECO:0000256" key="1">
    <source>
        <dbReference type="SAM" id="MobiDB-lite"/>
    </source>
</evidence>
<dbReference type="Proteomes" id="UP000587524">
    <property type="component" value="Unassembled WGS sequence"/>
</dbReference>
<name>A0ABR6CAP8_9HYPH</name>
<dbReference type="Pfam" id="PF20084">
    <property type="entry name" value="TrbK"/>
    <property type="match status" value="1"/>
</dbReference>
<comment type="caution">
    <text evidence="3">The sequence shown here is derived from an EMBL/GenBank/DDBJ whole genome shotgun (WGS) entry which is preliminary data.</text>
</comment>
<organism evidence="3 4">
    <name type="scientific">Aminobacter ciceronei</name>
    <dbReference type="NCBI Taxonomy" id="150723"/>
    <lineage>
        <taxon>Bacteria</taxon>
        <taxon>Pseudomonadati</taxon>
        <taxon>Pseudomonadota</taxon>
        <taxon>Alphaproteobacteria</taxon>
        <taxon>Hyphomicrobiales</taxon>
        <taxon>Phyllobacteriaceae</taxon>
        <taxon>Aminobacter</taxon>
    </lineage>
</organism>
<dbReference type="NCBIfam" id="TIGR04360">
    <property type="entry name" value="other_trbK"/>
    <property type="match status" value="1"/>
</dbReference>
<sequence length="123" mass="13223">MNIKIAARMTAVFALGAAMTAAFMALRGNGSQDASSPRSAHPGGEPAKVELARCRDIGMAAIVDEACRKTWAEKRRRFLRPSGSVAPNSVPSVDKDHSRLMPLQSPMPPRNLEDQSRPNTVAP</sequence>
<feature type="signal peptide" evidence="2">
    <location>
        <begin position="1"/>
        <end position="24"/>
    </location>
</feature>
<feature type="region of interest" description="Disordered" evidence="1">
    <location>
        <begin position="76"/>
        <end position="123"/>
    </location>
</feature>
<evidence type="ECO:0000256" key="2">
    <source>
        <dbReference type="SAM" id="SignalP"/>
    </source>
</evidence>
<evidence type="ECO:0000313" key="4">
    <source>
        <dbReference type="Proteomes" id="UP000587524"/>
    </source>
</evidence>